<evidence type="ECO:0000256" key="4">
    <source>
        <dbReference type="ARBA" id="ARBA00022825"/>
    </source>
</evidence>
<dbReference type="InterPro" id="IPR001314">
    <property type="entry name" value="Peptidase_S1A"/>
</dbReference>
<dbReference type="AlphaFoldDB" id="A0A2I2MP49"/>
<dbReference type="InterPro" id="IPR001254">
    <property type="entry name" value="Trypsin_dom"/>
</dbReference>
<dbReference type="PeptideAtlas" id="A0A2I2MP49"/>
<name>A0A2I2MP49_HUMAN</name>
<dbReference type="FunFam" id="2.40.10.10:FF:000010">
    <property type="entry name" value="Kallikrein related peptidase 11"/>
    <property type="match status" value="1"/>
</dbReference>
<evidence type="ECO:0000256" key="3">
    <source>
        <dbReference type="ARBA" id="ARBA00022801"/>
    </source>
</evidence>
<keyword evidence="4" id="KW-0720">Serine protease</keyword>
<proteinExistence type="evidence at transcript level"/>
<keyword evidence="3" id="KW-0378">Hydrolase</keyword>
<dbReference type="EMBL" id="KX571231">
    <property type="protein sequence ID" value="AQR57579.1"/>
    <property type="molecule type" value="mRNA"/>
</dbReference>
<reference evidence="7" key="1">
    <citation type="journal article" date="2017" name="Sci. Rep.">
        <title>Molecular cloning of novel transcripts of human kallikrein-related peptidases 5, 6, 7, 8 and 9 (KLK5 - KLK9), using Next-generation sequencing.</title>
        <authorList>
            <person name="Adamopoulos P.G."/>
            <person name="Kontos C.K."/>
            <person name="Scorilas A."/>
        </authorList>
    </citation>
    <scope>NUCLEOTIDE SEQUENCE</scope>
</reference>
<evidence type="ECO:0000256" key="2">
    <source>
        <dbReference type="ARBA" id="ARBA00022670"/>
    </source>
</evidence>
<dbReference type="PANTHER" id="PTHR24271:SF59">
    <property type="entry name" value="KALLIKREIN-5"/>
    <property type="match status" value="1"/>
</dbReference>
<organism evidence="7">
    <name type="scientific">Homo sapiens</name>
    <name type="common">Human</name>
    <dbReference type="NCBI Taxonomy" id="9606"/>
    <lineage>
        <taxon>Eukaryota</taxon>
        <taxon>Metazoa</taxon>
        <taxon>Chordata</taxon>
        <taxon>Craniata</taxon>
        <taxon>Vertebrata</taxon>
        <taxon>Euteleostomi</taxon>
        <taxon>Mammalia</taxon>
        <taxon>Eutheria</taxon>
        <taxon>Euarchontoglires</taxon>
        <taxon>Primates</taxon>
        <taxon>Haplorrhini</taxon>
        <taxon>Catarrhini</taxon>
        <taxon>Hominidae</taxon>
        <taxon>Homo</taxon>
    </lineage>
</organism>
<feature type="domain" description="Peptidase S1" evidence="6">
    <location>
        <begin position="1"/>
        <end position="243"/>
    </location>
</feature>
<dbReference type="PRINTS" id="PR00722">
    <property type="entry name" value="CHYMOTRYPSIN"/>
</dbReference>
<dbReference type="CDD" id="cd00190">
    <property type="entry name" value="Tryp_SPc"/>
    <property type="match status" value="1"/>
</dbReference>
<dbReference type="Pfam" id="PF00089">
    <property type="entry name" value="Trypsin"/>
    <property type="match status" value="2"/>
</dbReference>
<sequence length="246" mass="27134">MHTQPWQAALLLRPNQLYCGAVLVHPQWLLTAAHCRKKVFRVRLGHYSLSPVYESGQQMFQGVKSIPHPGYSHPGHSNDLMLIKLNRRIRPTKDVRPINVSSHCPSAGTKCLVSGWGTTKSPQVHFPKVLQCLNISVLSQKRCEDAYPRQIDDTMFCAGDKAGRDSCQASLGLSCLLLPTLPHLCLSHAPLSLLQGDSGGPVVCNGSLQGLVSWGDYPCARPNRPGVYTNLCKFTKWIQETIQANS</sequence>
<dbReference type="PROSITE" id="PS50240">
    <property type="entry name" value="TRYPSIN_DOM"/>
    <property type="match status" value="1"/>
</dbReference>
<evidence type="ECO:0000313" key="7">
    <source>
        <dbReference type="EMBL" id="AQR57579.1"/>
    </source>
</evidence>
<dbReference type="InterPro" id="IPR018114">
    <property type="entry name" value="TRYPSIN_HIS"/>
</dbReference>
<dbReference type="OrthoDB" id="10059102at2759"/>
<protein>
    <submittedName>
        <fullName evidence="7">Kallikrein-related peptidase 5 transcript variant 6</fullName>
    </submittedName>
</protein>
<keyword evidence="2" id="KW-0645">Protease</keyword>
<dbReference type="GO" id="GO:0006508">
    <property type="term" value="P:proteolysis"/>
    <property type="evidence" value="ECO:0007669"/>
    <property type="project" value="UniProtKB-KW"/>
</dbReference>
<dbReference type="ChiTaRS" id="KLK5">
    <property type="organism name" value="human"/>
</dbReference>
<dbReference type="InterPro" id="IPR043504">
    <property type="entry name" value="Peptidase_S1_PA_chymotrypsin"/>
</dbReference>
<gene>
    <name evidence="7" type="primary">KLK5</name>
    <name evidence="7" type="synonym">KLK-L2</name>
    <name evidence="7" type="synonym">KLKL2</name>
    <name evidence="7" type="synonym">SCTE</name>
</gene>
<keyword evidence="5" id="KW-1015">Disulfide bond</keyword>
<evidence type="ECO:0000256" key="1">
    <source>
        <dbReference type="ARBA" id="ARBA00009228"/>
    </source>
</evidence>
<dbReference type="GO" id="GO:0004252">
    <property type="term" value="F:serine-type endopeptidase activity"/>
    <property type="evidence" value="ECO:0007669"/>
    <property type="project" value="InterPro"/>
</dbReference>
<dbReference type="PROSITE" id="PS00134">
    <property type="entry name" value="TRYPSIN_HIS"/>
    <property type="match status" value="1"/>
</dbReference>
<dbReference type="SUPFAM" id="SSF50494">
    <property type="entry name" value="Trypsin-like serine proteases"/>
    <property type="match status" value="1"/>
</dbReference>
<comment type="similarity">
    <text evidence="1">Belongs to the peptidase S1 family. Snake venom subfamily.</text>
</comment>
<dbReference type="SMART" id="SM00020">
    <property type="entry name" value="Tryp_SPc"/>
    <property type="match status" value="1"/>
</dbReference>
<dbReference type="PANTHER" id="PTHR24271">
    <property type="entry name" value="KALLIKREIN-RELATED"/>
    <property type="match status" value="1"/>
</dbReference>
<accession>A0A2I2MP49</accession>
<dbReference type="InterPro" id="IPR009003">
    <property type="entry name" value="Peptidase_S1_PA"/>
</dbReference>
<dbReference type="Gene3D" id="2.40.10.10">
    <property type="entry name" value="Trypsin-like serine proteases"/>
    <property type="match status" value="2"/>
</dbReference>
<evidence type="ECO:0000259" key="6">
    <source>
        <dbReference type="PROSITE" id="PS50240"/>
    </source>
</evidence>
<evidence type="ECO:0000256" key="5">
    <source>
        <dbReference type="ARBA" id="ARBA00023157"/>
    </source>
</evidence>